<dbReference type="EMBL" id="WPOM01000011">
    <property type="protein sequence ID" value="MVN32981.1"/>
    <property type="molecule type" value="Genomic_DNA"/>
</dbReference>
<evidence type="ECO:0000313" key="1">
    <source>
        <dbReference type="EMBL" id="MVN32981.1"/>
    </source>
</evidence>
<proteinExistence type="predicted"/>
<reference evidence="1 2" key="1">
    <citation type="submission" date="2019-11" db="EMBL/GenBank/DDBJ databases">
        <title>Whole genome shotgun sequencing (WGS) data from Adlercreutzia equolifaciens ResAG-91, Eggerthella lenta MRI-F36, MRI-F37, MRI-F40, ResAG-49, ResAG-88, ResAG-121, ResAG-145, and Gordonibacter sp. ResAG-5, ResAG-26, ResAG-43, ResAG-50, ResAG-59.</title>
        <authorList>
            <person name="Stoll D.A."/>
            <person name="Danylec N."/>
            <person name="Franz C.M.A.P."/>
            <person name="Huch M."/>
        </authorList>
    </citation>
    <scope>NUCLEOTIDE SEQUENCE [LARGE SCALE GENOMIC DNA]</scope>
    <source>
        <strain evidence="1 2">ResAG-88</strain>
    </source>
</reference>
<dbReference type="Proteomes" id="UP000436429">
    <property type="component" value="Unassembled WGS sequence"/>
</dbReference>
<gene>
    <name evidence="1" type="ORF">GO726_07335</name>
</gene>
<name>A0A844RLZ9_EGGLN</name>
<sequence length="371" mass="40856">MPIFLSHTTATECWRSGRFDALLGGPSISKRHRPAGSIQVEDTASILAMDRLDVTYREALAFGSVREGEALACKPSAREVRELRTGAIVFTSDPTHLLVPGKRAAATIRSASCHVRSDALPGGSFVRVSDGLLLCSPELCFLQMASRVSFLQLVKLGHELCALYTLQPDGRAGYERVLPPTTVRALEAYLRRCEGMAGCSVASKALRYIAVASGSPMETALAIVLCLPLRLGGYGLPLPRMNYRIEARRGSRGTSDKRYYLCDLFWPEANVAIEYDSDLEHTGSARIAEDAQRRNDLTALGITTITATRGQVMDAEKLSRIAHQVGAMLNVRIRDERGWNPREREQLLRSLVTEHDLKASWTKARRISVSN</sequence>
<organism evidence="1 2">
    <name type="scientific">Eggerthella lenta</name>
    <name type="common">Eubacterium lentum</name>
    <dbReference type="NCBI Taxonomy" id="84112"/>
    <lineage>
        <taxon>Bacteria</taxon>
        <taxon>Bacillati</taxon>
        <taxon>Actinomycetota</taxon>
        <taxon>Coriobacteriia</taxon>
        <taxon>Eggerthellales</taxon>
        <taxon>Eggerthellaceae</taxon>
        <taxon>Eggerthella</taxon>
    </lineage>
</organism>
<accession>A0A844RLZ9</accession>
<evidence type="ECO:0000313" key="2">
    <source>
        <dbReference type="Proteomes" id="UP000436429"/>
    </source>
</evidence>
<dbReference type="Gene3D" id="3.40.960.10">
    <property type="entry name" value="VSR Endonuclease"/>
    <property type="match status" value="1"/>
</dbReference>
<comment type="caution">
    <text evidence="1">The sequence shown here is derived from an EMBL/GenBank/DDBJ whole genome shotgun (WGS) entry which is preliminary data.</text>
</comment>
<protein>
    <submittedName>
        <fullName evidence="1">Uncharacterized protein</fullName>
    </submittedName>
</protein>
<dbReference type="AlphaFoldDB" id="A0A844RLZ9"/>